<dbReference type="EMBL" id="AZBU02000002">
    <property type="protein sequence ID" value="TKR96119.1"/>
    <property type="molecule type" value="Genomic_DNA"/>
</dbReference>
<dbReference type="AlphaFoldDB" id="A0A4U5PHK9"/>
<evidence type="ECO:0000313" key="2">
    <source>
        <dbReference type="Proteomes" id="UP000298663"/>
    </source>
</evidence>
<evidence type="ECO:0000313" key="1">
    <source>
        <dbReference type="EMBL" id="TKR96119.1"/>
    </source>
</evidence>
<reference evidence="1 2" key="2">
    <citation type="journal article" date="2019" name="G3 (Bethesda)">
        <title>Hybrid Assembly of the Genome of the Entomopathogenic Nematode Steinernema carpocapsae Identifies the X-Chromosome.</title>
        <authorList>
            <person name="Serra L."/>
            <person name="Macchietto M."/>
            <person name="Macias-Munoz A."/>
            <person name="McGill C.J."/>
            <person name="Rodriguez I.M."/>
            <person name="Rodriguez B."/>
            <person name="Murad R."/>
            <person name="Mortazavi A."/>
        </authorList>
    </citation>
    <scope>NUCLEOTIDE SEQUENCE [LARGE SCALE GENOMIC DNA]</scope>
    <source>
        <strain evidence="1 2">ALL</strain>
    </source>
</reference>
<reference evidence="1 2" key="1">
    <citation type="journal article" date="2015" name="Genome Biol.">
        <title>Comparative genomics of Steinernema reveals deeply conserved gene regulatory networks.</title>
        <authorList>
            <person name="Dillman A.R."/>
            <person name="Macchietto M."/>
            <person name="Porter C.F."/>
            <person name="Rogers A."/>
            <person name="Williams B."/>
            <person name="Antoshechkin I."/>
            <person name="Lee M.M."/>
            <person name="Goodwin Z."/>
            <person name="Lu X."/>
            <person name="Lewis E.E."/>
            <person name="Goodrich-Blair H."/>
            <person name="Stock S.P."/>
            <person name="Adams B.J."/>
            <person name="Sternberg P.W."/>
            <person name="Mortazavi A."/>
        </authorList>
    </citation>
    <scope>NUCLEOTIDE SEQUENCE [LARGE SCALE GENOMIC DNA]</scope>
    <source>
        <strain evidence="1 2">ALL</strain>
    </source>
</reference>
<name>A0A4U5PHK9_STECR</name>
<organism evidence="1 2">
    <name type="scientific">Steinernema carpocapsae</name>
    <name type="common">Entomopathogenic nematode</name>
    <dbReference type="NCBI Taxonomy" id="34508"/>
    <lineage>
        <taxon>Eukaryota</taxon>
        <taxon>Metazoa</taxon>
        <taxon>Ecdysozoa</taxon>
        <taxon>Nematoda</taxon>
        <taxon>Chromadorea</taxon>
        <taxon>Rhabditida</taxon>
        <taxon>Tylenchina</taxon>
        <taxon>Panagrolaimomorpha</taxon>
        <taxon>Strongyloidoidea</taxon>
        <taxon>Steinernematidae</taxon>
        <taxon>Steinernema</taxon>
    </lineage>
</organism>
<gene>
    <name evidence="1" type="ORF">L596_010182</name>
</gene>
<sequence>MMSFEASDQRQQSQTYRRLQRSKFNKLLHSSSRLFFVSGVSGKKKLLEEENENGWHENVNNTVSNMEMNSEFRNSKAGDVILMEFCKLASPFGQLPWRSYDV</sequence>
<accession>A0A4U5PHK9</accession>
<protein>
    <submittedName>
        <fullName evidence="1">Uncharacterized protein</fullName>
    </submittedName>
</protein>
<dbReference type="Proteomes" id="UP000298663">
    <property type="component" value="Unassembled WGS sequence"/>
</dbReference>
<proteinExistence type="predicted"/>
<keyword evidence="2" id="KW-1185">Reference proteome</keyword>
<comment type="caution">
    <text evidence="1">The sequence shown here is derived from an EMBL/GenBank/DDBJ whole genome shotgun (WGS) entry which is preliminary data.</text>
</comment>